<sequence>MVGRGSCAGRVTVERGSDRVAARAVGGLARGLPVSSSGELRHRCGKIADIGELVHDLAAGPVGRMWPA</sequence>
<dbReference type="AlphaFoldDB" id="A0A2T2Z2C5"/>
<evidence type="ECO:0000313" key="2">
    <source>
        <dbReference type="Proteomes" id="UP000241647"/>
    </source>
</evidence>
<organism evidence="1 2">
    <name type="scientific">Nocardia nova</name>
    <dbReference type="NCBI Taxonomy" id="37330"/>
    <lineage>
        <taxon>Bacteria</taxon>
        <taxon>Bacillati</taxon>
        <taxon>Actinomycetota</taxon>
        <taxon>Actinomycetes</taxon>
        <taxon>Mycobacteriales</taxon>
        <taxon>Nocardiaceae</taxon>
        <taxon>Nocardia</taxon>
    </lineage>
</organism>
<name>A0A2T2Z2C5_9NOCA</name>
<gene>
    <name evidence="1" type="ORF">C8259_17295</name>
</gene>
<proteinExistence type="predicted"/>
<dbReference type="Proteomes" id="UP000241647">
    <property type="component" value="Unassembled WGS sequence"/>
</dbReference>
<protein>
    <submittedName>
        <fullName evidence="1">Uncharacterized protein</fullName>
    </submittedName>
</protein>
<reference evidence="1 2" key="1">
    <citation type="submission" date="2018-02" db="EMBL/GenBank/DDBJ databases">
        <title>8 Nocardia nova and 1 Nocardia cyriacigeorgica strain used for evolution to TMP-SMX.</title>
        <authorList>
            <person name="Mehta H."/>
            <person name="Weng J."/>
            <person name="Shamoo Y."/>
        </authorList>
    </citation>
    <scope>NUCLEOTIDE SEQUENCE [LARGE SCALE GENOMIC DNA]</scope>
    <source>
        <strain evidence="1 2">ATCC 33727</strain>
    </source>
</reference>
<comment type="caution">
    <text evidence="1">The sequence shown here is derived from an EMBL/GenBank/DDBJ whole genome shotgun (WGS) entry which is preliminary data.</text>
</comment>
<evidence type="ECO:0000313" key="1">
    <source>
        <dbReference type="EMBL" id="PSR61921.1"/>
    </source>
</evidence>
<dbReference type="EMBL" id="PYHS01000008">
    <property type="protein sequence ID" value="PSR61921.1"/>
    <property type="molecule type" value="Genomic_DNA"/>
</dbReference>
<accession>A0A2T2Z2C5</accession>